<comment type="caution">
    <text evidence="1">The sequence shown here is derived from an EMBL/GenBank/DDBJ whole genome shotgun (WGS) entry which is preliminary data.</text>
</comment>
<evidence type="ECO:0008006" key="5">
    <source>
        <dbReference type="Google" id="ProtNLM"/>
    </source>
</evidence>
<dbReference type="EMBL" id="LMXI01000564">
    <property type="protein sequence ID" value="KRT57279.1"/>
    <property type="molecule type" value="Genomic_DNA"/>
</dbReference>
<keyword evidence="4" id="KW-1185">Reference proteome</keyword>
<dbReference type="OrthoDB" id="7053688at2"/>
<dbReference type="InterPro" id="IPR007197">
    <property type="entry name" value="rSAM"/>
</dbReference>
<dbReference type="RefSeq" id="WP_057956574.1">
    <property type="nucleotide sequence ID" value="NZ_KQ556939.1"/>
</dbReference>
<protein>
    <recommendedName>
        <fullName evidence="5">Radical SAM protein</fullName>
    </recommendedName>
</protein>
<evidence type="ECO:0000313" key="1">
    <source>
        <dbReference type="EMBL" id="KRT54340.1"/>
    </source>
</evidence>
<dbReference type="EMBL" id="LDXT01000092">
    <property type="protein sequence ID" value="KRT54340.1"/>
    <property type="molecule type" value="Genomic_DNA"/>
</dbReference>
<dbReference type="Proteomes" id="UP000051276">
    <property type="component" value="Unassembled WGS sequence"/>
</dbReference>
<sequence length="570" mass="65041">MSARAAKTVQPASQAVLKKHYLTGLRQRFKWEINRMTSGAMGELLAERPDAANLSFLMSYLYGYHWLRHNVHPSYLAELLVPFRRSRGFLMDLLLESEDAEAFVRGYIDHWLQAPADAPVQRAQLLALLESADGDPERLTARVVRLWQGLGLLTESYKLAYSGLAREERQRYGEMLNEADRERLALLDGLPDPGGELRFAKLGLIPAMGCPQTCRHCMFIWRPPVKQQLEPQSLYQLVDGLTESVLFTGGDLTRHLEHFYAAIRSMRHIRQFAILLNGDFADDRASSERVFKAMQRALKDRPVHWPEASLLLQISFDEFHQEVVVDKRGALKERIPVAKIANIVETAPHFKRIQLCLLHKQTSLNFSMELFQKGVFGRLLEELGERGQQVQLLSSAPSPRLKRNPLDSSQQGQLIKDASFVLARHPQRPILLTSSTIDAYGRAELLEAGEFVKEHDLLQQVLQSGPPPGESFDTDLMFWFNGWVTLFNAVHISLGNLQQEGAERILARHRKDPLSAALQRFDRRLLAYYAEIRDDLQPLIDKATGPHHLFHMLTEQAEVRLHLTRRLLGH</sequence>
<dbReference type="SFLD" id="SFLDS00029">
    <property type="entry name" value="Radical_SAM"/>
    <property type="match status" value="1"/>
</dbReference>
<dbReference type="AlphaFoldDB" id="A0A0T5YUN5"/>
<name>A0A0T5YUN5_9GAMM</name>
<evidence type="ECO:0000313" key="4">
    <source>
        <dbReference type="Proteomes" id="UP000051634"/>
    </source>
</evidence>
<proteinExistence type="predicted"/>
<dbReference type="PATRIC" id="fig|54398.3.peg.966"/>
<organism evidence="1 4">
    <name type="scientific">endosymbiont of Ridgeia piscesae</name>
    <dbReference type="NCBI Taxonomy" id="54398"/>
    <lineage>
        <taxon>Bacteria</taxon>
        <taxon>Pseudomonadati</taxon>
        <taxon>Pseudomonadota</taxon>
        <taxon>Gammaproteobacteria</taxon>
        <taxon>sulfur-oxidizing symbionts</taxon>
    </lineage>
</organism>
<evidence type="ECO:0000313" key="3">
    <source>
        <dbReference type="Proteomes" id="UP000051276"/>
    </source>
</evidence>
<dbReference type="SUPFAM" id="SSF102114">
    <property type="entry name" value="Radical SAM enzymes"/>
    <property type="match status" value="1"/>
</dbReference>
<evidence type="ECO:0000313" key="2">
    <source>
        <dbReference type="EMBL" id="KRT57279.1"/>
    </source>
</evidence>
<gene>
    <name evidence="1" type="ORF">Ga0074115_104101</name>
    <name evidence="2" type="ORF">Ga0076813_11309</name>
</gene>
<dbReference type="InterPro" id="IPR058240">
    <property type="entry name" value="rSAM_sf"/>
</dbReference>
<dbReference type="GO" id="GO:0003824">
    <property type="term" value="F:catalytic activity"/>
    <property type="evidence" value="ECO:0007669"/>
    <property type="project" value="InterPro"/>
</dbReference>
<dbReference type="STRING" id="54398.Ga0074115_104101"/>
<dbReference type="Proteomes" id="UP000051634">
    <property type="component" value="Unassembled WGS sequence"/>
</dbReference>
<accession>A0A0T5YUN5</accession>
<dbReference type="GO" id="GO:0051536">
    <property type="term" value="F:iron-sulfur cluster binding"/>
    <property type="evidence" value="ECO:0007669"/>
    <property type="project" value="InterPro"/>
</dbReference>
<reference evidence="3 4" key="1">
    <citation type="submission" date="2015-11" db="EMBL/GenBank/DDBJ databases">
        <title>The genome of Candidatus Endoriftia persephone in Ridgeia piscesae and population structure of the North Eastern Pacific vestimentiferan symbionts.</title>
        <authorList>
            <person name="Perez M."/>
            <person name="Juniper K.S."/>
        </authorList>
    </citation>
    <scope>NUCLEOTIDE SEQUENCE [LARGE SCALE GENOMIC DNA]</scope>
    <source>
        <strain evidence="2">Ind10</strain>
        <strain evidence="1">Ind11</strain>
    </source>
</reference>